<keyword evidence="3" id="KW-0479">Metal-binding</keyword>
<comment type="caution">
    <text evidence="13">The sequence shown here is derived from an EMBL/GenBank/DDBJ whole genome shotgun (WGS) entry which is preliminary data.</text>
</comment>
<evidence type="ECO:0000256" key="1">
    <source>
        <dbReference type="ARBA" id="ARBA00010609"/>
    </source>
</evidence>
<organism evidence="13 14">
    <name type="scientific">Nocardioides aestuarii</name>
    <dbReference type="NCBI Taxonomy" id="252231"/>
    <lineage>
        <taxon>Bacteria</taxon>
        <taxon>Bacillati</taxon>
        <taxon>Actinomycetota</taxon>
        <taxon>Actinomycetes</taxon>
        <taxon>Propionibacteriales</taxon>
        <taxon>Nocardioidaceae</taxon>
        <taxon>Nocardioides</taxon>
    </lineage>
</organism>
<proteinExistence type="inferred from homology"/>
<comment type="subunit">
    <text evidence="2">Monomer.</text>
</comment>
<dbReference type="RefSeq" id="WP_343919576.1">
    <property type="nucleotide sequence ID" value="NZ_BAAAJT010000002.1"/>
</dbReference>
<dbReference type="InterPro" id="IPR011707">
    <property type="entry name" value="Cu-oxidase-like_N"/>
</dbReference>
<dbReference type="PANTHER" id="PTHR48267">
    <property type="entry name" value="CUPREDOXIN SUPERFAMILY PROTEIN"/>
    <property type="match status" value="1"/>
</dbReference>
<dbReference type="PROSITE" id="PS00080">
    <property type="entry name" value="MULTICOPPER_OXIDASE2"/>
    <property type="match status" value="1"/>
</dbReference>
<evidence type="ECO:0000259" key="12">
    <source>
        <dbReference type="Pfam" id="PF07732"/>
    </source>
</evidence>
<protein>
    <recommendedName>
        <fullName evidence="6">Multicopper oxidase CueO</fullName>
        <ecNumber evidence="5">1.16.3.4</ecNumber>
    </recommendedName>
    <alternativeName>
        <fullName evidence="7">Copper efflux oxidase</fullName>
    </alternativeName>
    <alternativeName>
        <fullName evidence="8">Cuprous oxidase</fullName>
    </alternativeName>
</protein>
<evidence type="ECO:0000256" key="8">
    <source>
        <dbReference type="ARBA" id="ARBA00043090"/>
    </source>
</evidence>
<evidence type="ECO:0000256" key="4">
    <source>
        <dbReference type="ARBA" id="ARBA00023002"/>
    </source>
</evidence>
<dbReference type="PANTHER" id="PTHR48267:SF1">
    <property type="entry name" value="BILIRUBIN OXIDASE"/>
    <property type="match status" value="1"/>
</dbReference>
<evidence type="ECO:0000259" key="11">
    <source>
        <dbReference type="Pfam" id="PF07731"/>
    </source>
</evidence>
<dbReference type="Gene3D" id="2.60.40.420">
    <property type="entry name" value="Cupredoxins - blue copper proteins"/>
    <property type="match status" value="3"/>
</dbReference>
<accession>A0ABW4TN47</accession>
<evidence type="ECO:0000256" key="10">
    <source>
        <dbReference type="SAM" id="MobiDB-lite"/>
    </source>
</evidence>
<evidence type="ECO:0000256" key="9">
    <source>
        <dbReference type="ARBA" id="ARBA00048092"/>
    </source>
</evidence>
<dbReference type="Pfam" id="PF07731">
    <property type="entry name" value="Cu-oxidase_2"/>
    <property type="match status" value="1"/>
</dbReference>
<dbReference type="InterPro" id="IPR006311">
    <property type="entry name" value="TAT_signal"/>
</dbReference>
<dbReference type="Pfam" id="PF07732">
    <property type="entry name" value="Cu-oxidase_3"/>
    <property type="match status" value="1"/>
</dbReference>
<keyword evidence="14" id="KW-1185">Reference proteome</keyword>
<dbReference type="Proteomes" id="UP001597351">
    <property type="component" value="Unassembled WGS sequence"/>
</dbReference>
<reference evidence="14" key="1">
    <citation type="journal article" date="2019" name="Int. J. Syst. Evol. Microbiol.">
        <title>The Global Catalogue of Microorganisms (GCM) 10K type strain sequencing project: providing services to taxonomists for standard genome sequencing and annotation.</title>
        <authorList>
            <consortium name="The Broad Institute Genomics Platform"/>
            <consortium name="The Broad Institute Genome Sequencing Center for Infectious Disease"/>
            <person name="Wu L."/>
            <person name="Ma J."/>
        </authorList>
    </citation>
    <scope>NUCLEOTIDE SEQUENCE [LARGE SCALE GENOMIC DNA]</scope>
    <source>
        <strain evidence="14">CGMCC 1.12477</strain>
    </source>
</reference>
<evidence type="ECO:0000256" key="2">
    <source>
        <dbReference type="ARBA" id="ARBA00011245"/>
    </source>
</evidence>
<name>A0ABW4TN47_9ACTN</name>
<evidence type="ECO:0000256" key="5">
    <source>
        <dbReference type="ARBA" id="ARBA00038978"/>
    </source>
</evidence>
<gene>
    <name evidence="13" type="ORF">ACFSDE_14340</name>
</gene>
<dbReference type="SUPFAM" id="SSF49503">
    <property type="entry name" value="Cupredoxins"/>
    <property type="match status" value="3"/>
</dbReference>
<feature type="domain" description="Plastocyanin-like" evidence="12">
    <location>
        <begin position="194"/>
        <end position="227"/>
    </location>
</feature>
<sequence>MEEQNSAPLGATTDRLQDQASVPFARRTLLRLGAVGAAGAGITTAGAFVGPSLARRGLLNPDGVFSAAGTALGDTLFYVEAFPTSPLILEPFKDRLSIPKALEPEPESSYLSWTDTPGPGDGRQNSMRNERHQKWPNEISYPDPLVYKIELLVRGHSFTTSKVLPITRDGLPAKSFDADGKIYREGEERTLPVSTIYGFNGTFPGPMINAEYGKPVLIRFINSLDENPFNLDRQDFGAPDASFLTHLHNAHTAPESDGNPHYSMVMGPKKVGYETGTWVDNLYLNWPAGHDDREKQSFFWFHDHRMDHTGANVYKGMVGLYPIYDPKNGMDMGDERRGLRLPGVRKDHSDGSFDVDYDIPLAFFDARLDDGVTVHQDIHDGEGDYPDAHNPSTHPEWWGKTFFKHFPNHGFVGDIFTVNGTAFPVMEVKRRKYRFRFLDASVARIYDFQLMSSTQGPKSAVSLGYKDEDLQGQYRIEDGQQCMKFTQIASDGGLLPFPIERDNFELWPAKRREVVIDFTRYQDGTPTTKGDVVYLTNVMKMPDGRMWSKSNRFSPDPRYKVPVLKFVIGDLAEDNSQIPQQMRALPPLPSSWKSMMDNRSIFEVQRGGAGGEVEWLINGQPFTPDTVAASLKNPSGKRPLAIQKKGSFNLWEIRNGGGGWVHPFHLHMEEHRTVMRNGKDVTQRPDAGHPDDISREDLVALDPGESVIIYRGFRDFVGPYVAHCHNLAHEDHAMMFGWAISP</sequence>
<evidence type="ECO:0000256" key="3">
    <source>
        <dbReference type="ARBA" id="ARBA00022723"/>
    </source>
</evidence>
<dbReference type="InterPro" id="IPR011706">
    <property type="entry name" value="Cu-oxidase_C"/>
</dbReference>
<evidence type="ECO:0000256" key="7">
    <source>
        <dbReference type="ARBA" id="ARBA00042896"/>
    </source>
</evidence>
<evidence type="ECO:0000313" key="13">
    <source>
        <dbReference type="EMBL" id="MFD1947975.1"/>
    </source>
</evidence>
<dbReference type="EMBL" id="JBHUGD010000003">
    <property type="protein sequence ID" value="MFD1947975.1"/>
    <property type="molecule type" value="Genomic_DNA"/>
</dbReference>
<dbReference type="PROSITE" id="PS51318">
    <property type="entry name" value="TAT"/>
    <property type="match status" value="1"/>
</dbReference>
<feature type="region of interest" description="Disordered" evidence="10">
    <location>
        <begin position="107"/>
        <end position="129"/>
    </location>
</feature>
<keyword evidence="4" id="KW-0560">Oxidoreductase</keyword>
<feature type="domain" description="Plastocyanin-like" evidence="11">
    <location>
        <begin position="637"/>
        <end position="739"/>
    </location>
</feature>
<comment type="similarity">
    <text evidence="1">Belongs to the multicopper oxidase family.</text>
</comment>
<comment type="catalytic activity">
    <reaction evidence="9">
        <text>4 Cu(+) + O2 + 4 H(+) = 4 Cu(2+) + 2 H2O</text>
        <dbReference type="Rhea" id="RHEA:30083"/>
        <dbReference type="ChEBI" id="CHEBI:15377"/>
        <dbReference type="ChEBI" id="CHEBI:15378"/>
        <dbReference type="ChEBI" id="CHEBI:15379"/>
        <dbReference type="ChEBI" id="CHEBI:29036"/>
        <dbReference type="ChEBI" id="CHEBI:49552"/>
        <dbReference type="EC" id="1.16.3.4"/>
    </reaction>
    <physiologicalReaction direction="left-to-right" evidence="9">
        <dbReference type="Rhea" id="RHEA:30084"/>
    </physiologicalReaction>
</comment>
<dbReference type="EC" id="1.16.3.4" evidence="5"/>
<dbReference type="InterPro" id="IPR045087">
    <property type="entry name" value="Cu-oxidase_fam"/>
</dbReference>
<dbReference type="InterPro" id="IPR008972">
    <property type="entry name" value="Cupredoxin"/>
</dbReference>
<dbReference type="InterPro" id="IPR002355">
    <property type="entry name" value="Cu_oxidase_Cu_BS"/>
</dbReference>
<evidence type="ECO:0000313" key="14">
    <source>
        <dbReference type="Proteomes" id="UP001597351"/>
    </source>
</evidence>
<evidence type="ECO:0000256" key="6">
    <source>
        <dbReference type="ARBA" id="ARBA00041027"/>
    </source>
</evidence>